<organism evidence="1 2">
    <name type="scientific">Enterococcus florum</name>
    <dbReference type="NCBI Taxonomy" id="2480627"/>
    <lineage>
        <taxon>Bacteria</taxon>
        <taxon>Bacillati</taxon>
        <taxon>Bacillota</taxon>
        <taxon>Bacilli</taxon>
        <taxon>Lactobacillales</taxon>
        <taxon>Enterococcaceae</taxon>
        <taxon>Enterococcus</taxon>
    </lineage>
</organism>
<accession>A0A4P5PEW9</accession>
<keyword evidence="2" id="KW-1185">Reference proteome</keyword>
<evidence type="ECO:0000313" key="1">
    <source>
        <dbReference type="EMBL" id="GCF94901.1"/>
    </source>
</evidence>
<dbReference type="Proteomes" id="UP000290567">
    <property type="component" value="Unassembled WGS sequence"/>
</dbReference>
<protein>
    <submittedName>
        <fullName evidence="1">Uncharacterized protein</fullName>
    </submittedName>
</protein>
<dbReference type="AlphaFoldDB" id="A0A4P5PEW9"/>
<evidence type="ECO:0000313" key="2">
    <source>
        <dbReference type="Proteomes" id="UP000290567"/>
    </source>
</evidence>
<dbReference type="RefSeq" id="WP_175580106.1">
    <property type="nucleotide sequence ID" value="NZ_BJCC01000024.1"/>
</dbReference>
<reference evidence="2" key="1">
    <citation type="submission" date="2019-02" db="EMBL/GenBank/DDBJ databases">
        <title>Draft genome sequence of Enterococcus sp. Gos25-1.</title>
        <authorList>
            <person name="Tanaka N."/>
            <person name="Shiwa Y."/>
            <person name="Fujita N."/>
        </authorList>
    </citation>
    <scope>NUCLEOTIDE SEQUENCE [LARGE SCALE GENOMIC DNA]</scope>
    <source>
        <strain evidence="2">Gos25-1</strain>
    </source>
</reference>
<name>A0A4P5PEW9_9ENTE</name>
<gene>
    <name evidence="1" type="ORF">NRIC_27920</name>
</gene>
<sequence length="118" mass="13462">MKKLLLGLLVIVLAGGAFHFFWDRKEPAPVADTTNTEYIEVPFAVDGEDERSYLSDLLQEKGLETIEKVAYDSYDALFEEGIETREDGRSFKKGTEQEFVGSHVSQSNPKRWYGYFAK</sequence>
<dbReference type="EMBL" id="BJCC01000024">
    <property type="protein sequence ID" value="GCF94901.1"/>
    <property type="molecule type" value="Genomic_DNA"/>
</dbReference>
<comment type="caution">
    <text evidence="1">The sequence shown here is derived from an EMBL/GenBank/DDBJ whole genome shotgun (WGS) entry which is preliminary data.</text>
</comment>
<proteinExistence type="predicted"/>